<accession>A0AAV3QIA7</accession>
<dbReference type="Proteomes" id="UP001454036">
    <property type="component" value="Unassembled WGS sequence"/>
</dbReference>
<sequence>MTECRLKGNLQERGQCREGRSARVEGYDRFMQVADLSRVFAENGEVFLKGVEAFCCKMNKEVAIISKKKKMRYLWFISRNSYSIKIFDALVIKKSDEERGSVHSAHRMGESGAPYRRP</sequence>
<protein>
    <submittedName>
        <fullName evidence="2">Uncharacterized protein</fullName>
    </submittedName>
</protein>
<dbReference type="AlphaFoldDB" id="A0AAV3QIA7"/>
<evidence type="ECO:0000256" key="1">
    <source>
        <dbReference type="SAM" id="MobiDB-lite"/>
    </source>
</evidence>
<organism evidence="2 3">
    <name type="scientific">Lithospermum erythrorhizon</name>
    <name type="common">Purple gromwell</name>
    <name type="synonym">Lithospermum officinale var. erythrorhizon</name>
    <dbReference type="NCBI Taxonomy" id="34254"/>
    <lineage>
        <taxon>Eukaryota</taxon>
        <taxon>Viridiplantae</taxon>
        <taxon>Streptophyta</taxon>
        <taxon>Embryophyta</taxon>
        <taxon>Tracheophyta</taxon>
        <taxon>Spermatophyta</taxon>
        <taxon>Magnoliopsida</taxon>
        <taxon>eudicotyledons</taxon>
        <taxon>Gunneridae</taxon>
        <taxon>Pentapetalae</taxon>
        <taxon>asterids</taxon>
        <taxon>lamiids</taxon>
        <taxon>Boraginales</taxon>
        <taxon>Boraginaceae</taxon>
        <taxon>Boraginoideae</taxon>
        <taxon>Lithospermeae</taxon>
        <taxon>Lithospermum</taxon>
    </lineage>
</organism>
<name>A0AAV3QIA7_LITER</name>
<feature type="region of interest" description="Disordered" evidence="1">
    <location>
        <begin position="97"/>
        <end position="118"/>
    </location>
</feature>
<reference evidence="2 3" key="1">
    <citation type="submission" date="2024-01" db="EMBL/GenBank/DDBJ databases">
        <title>The complete chloroplast genome sequence of Lithospermum erythrorhizon: insights into the phylogenetic relationship among Boraginaceae species and the maternal lineages of purple gromwells.</title>
        <authorList>
            <person name="Okada T."/>
            <person name="Watanabe K."/>
        </authorList>
    </citation>
    <scope>NUCLEOTIDE SEQUENCE [LARGE SCALE GENOMIC DNA]</scope>
</reference>
<comment type="caution">
    <text evidence="2">The sequence shown here is derived from an EMBL/GenBank/DDBJ whole genome shotgun (WGS) entry which is preliminary data.</text>
</comment>
<evidence type="ECO:0000313" key="2">
    <source>
        <dbReference type="EMBL" id="GAA0163403.1"/>
    </source>
</evidence>
<dbReference type="EMBL" id="BAABME010004740">
    <property type="protein sequence ID" value="GAA0163403.1"/>
    <property type="molecule type" value="Genomic_DNA"/>
</dbReference>
<proteinExistence type="predicted"/>
<keyword evidence="3" id="KW-1185">Reference proteome</keyword>
<gene>
    <name evidence="2" type="ORF">LIER_19280</name>
</gene>
<evidence type="ECO:0000313" key="3">
    <source>
        <dbReference type="Proteomes" id="UP001454036"/>
    </source>
</evidence>